<keyword evidence="4" id="KW-1185">Reference proteome</keyword>
<evidence type="ECO:0000256" key="2">
    <source>
        <dbReference type="SAM" id="SignalP"/>
    </source>
</evidence>
<sequence>MHTTFGQTSAFRIASHALALGALFVWSSAALAARRPCDCDNLEQIEEHIVQQEFLHKLFQQWADYMPASLLTPDDVRQRANALFVLSFYGVPTEVPHGTGSGAGAAAGTLLDPDEHCPLVKYKYDKKGNAVLRETQRSREQNRNPPELEHAWDRITERQYPSHECAAIVNFTLAHERHHKHTCQSSSTPKSSWDNAAFFARDDRDAYQAGLDVLYAERARLKRKCEKRPPRDGRWRGVIEYAFTYHTFSSEFLEKGKNSVYLDATGEAQRGDRKSVRARANIDAPAAGGNIKLRYRASREEAWFNKITWAMPGECGWHKKTDWKFDAGSEIRSEGRISGTADGVLRVNEESGTLAIDYRVPEIPDGTQTQHQWENPQGTCGERTDQQSDRSWGRVQRMPGISVSMKVEIDPKHPDDIEVIRIEPDSSGKGQHYWSLRLHRQAAE</sequence>
<keyword evidence="2" id="KW-0732">Signal</keyword>
<proteinExistence type="predicted"/>
<feature type="compositionally biased region" description="Basic and acidic residues" evidence="1">
    <location>
        <begin position="382"/>
        <end position="392"/>
    </location>
</feature>
<dbReference type="AlphaFoldDB" id="A0A829YJ42"/>
<dbReference type="EMBL" id="BLJN01000005">
    <property type="protein sequence ID" value="GFE82881.1"/>
    <property type="molecule type" value="Genomic_DNA"/>
</dbReference>
<evidence type="ECO:0000256" key="1">
    <source>
        <dbReference type="SAM" id="MobiDB-lite"/>
    </source>
</evidence>
<protein>
    <recommendedName>
        <fullName evidence="5">Secreted protein</fullName>
    </recommendedName>
</protein>
<accession>A0A829YJ42</accession>
<gene>
    <name evidence="3" type="ORF">GCM10011487_48810</name>
</gene>
<dbReference type="RefSeq" id="WP_161814518.1">
    <property type="nucleotide sequence ID" value="NZ_BLJN01000005.1"/>
</dbReference>
<comment type="caution">
    <text evidence="3">The sequence shown here is derived from an EMBL/GenBank/DDBJ whole genome shotgun (WGS) entry which is preliminary data.</text>
</comment>
<evidence type="ECO:0000313" key="3">
    <source>
        <dbReference type="EMBL" id="GFE82881.1"/>
    </source>
</evidence>
<evidence type="ECO:0000313" key="4">
    <source>
        <dbReference type="Proteomes" id="UP000445000"/>
    </source>
</evidence>
<feature type="compositionally biased region" description="Polar residues" evidence="1">
    <location>
        <begin position="367"/>
        <end position="378"/>
    </location>
</feature>
<feature type="chain" id="PRO_5032609641" description="Secreted protein" evidence="2">
    <location>
        <begin position="33"/>
        <end position="444"/>
    </location>
</feature>
<organism evidence="3 4">
    <name type="scientific">Steroidobacter agaridevorans</name>
    <dbReference type="NCBI Taxonomy" id="2695856"/>
    <lineage>
        <taxon>Bacteria</taxon>
        <taxon>Pseudomonadati</taxon>
        <taxon>Pseudomonadota</taxon>
        <taxon>Gammaproteobacteria</taxon>
        <taxon>Steroidobacterales</taxon>
        <taxon>Steroidobacteraceae</taxon>
        <taxon>Steroidobacter</taxon>
    </lineage>
</organism>
<feature type="signal peptide" evidence="2">
    <location>
        <begin position="1"/>
        <end position="32"/>
    </location>
</feature>
<name>A0A829YJ42_9GAMM</name>
<reference evidence="4" key="1">
    <citation type="submission" date="2020-01" db="EMBL/GenBank/DDBJ databases">
        <title>'Steroidobacter agaridevorans' sp. nov., agar-degrading bacteria isolated from rhizosphere soils.</title>
        <authorList>
            <person name="Ikenaga M."/>
            <person name="Kataoka M."/>
            <person name="Murouchi A."/>
            <person name="Katsuragi S."/>
            <person name="Sakai M."/>
        </authorList>
    </citation>
    <scope>NUCLEOTIDE SEQUENCE [LARGE SCALE GENOMIC DNA]</scope>
    <source>
        <strain evidence="4">YU21-B</strain>
    </source>
</reference>
<feature type="region of interest" description="Disordered" evidence="1">
    <location>
        <begin position="367"/>
        <end position="394"/>
    </location>
</feature>
<evidence type="ECO:0008006" key="5">
    <source>
        <dbReference type="Google" id="ProtNLM"/>
    </source>
</evidence>
<dbReference type="Proteomes" id="UP000445000">
    <property type="component" value="Unassembled WGS sequence"/>
</dbReference>